<dbReference type="GO" id="GO:0016020">
    <property type="term" value="C:membrane"/>
    <property type="evidence" value="ECO:0007669"/>
    <property type="project" value="GOC"/>
</dbReference>
<dbReference type="InterPro" id="IPR051706">
    <property type="entry name" value="Glycosyltransferase_domain"/>
</dbReference>
<organism evidence="2 3">
    <name type="scientific">Bacteroides cellulosilyticus</name>
    <dbReference type="NCBI Taxonomy" id="246787"/>
    <lineage>
        <taxon>Bacteria</taxon>
        <taxon>Pseudomonadati</taxon>
        <taxon>Bacteroidota</taxon>
        <taxon>Bacteroidia</taxon>
        <taxon>Bacteroidales</taxon>
        <taxon>Bacteroidaceae</taxon>
        <taxon>Bacteroides</taxon>
    </lineage>
</organism>
<evidence type="ECO:0000313" key="2">
    <source>
        <dbReference type="EMBL" id="ALJ62422.1"/>
    </source>
</evidence>
<dbReference type="SUPFAM" id="SSF53448">
    <property type="entry name" value="Nucleotide-diphospho-sugar transferases"/>
    <property type="match status" value="1"/>
</dbReference>
<evidence type="ECO:0000256" key="1">
    <source>
        <dbReference type="ARBA" id="ARBA00022679"/>
    </source>
</evidence>
<dbReference type="InterPro" id="IPR029044">
    <property type="entry name" value="Nucleotide-diphossugar_trans"/>
</dbReference>
<evidence type="ECO:0000313" key="3">
    <source>
        <dbReference type="Proteomes" id="UP000061809"/>
    </source>
</evidence>
<dbReference type="Pfam" id="PF04488">
    <property type="entry name" value="Gly_transf_sug"/>
    <property type="match status" value="1"/>
</dbReference>
<dbReference type="EMBL" id="CP012801">
    <property type="protein sequence ID" value="ALJ62422.1"/>
    <property type="molecule type" value="Genomic_DNA"/>
</dbReference>
<dbReference type="InterPro" id="IPR007577">
    <property type="entry name" value="GlycoTrfase_DXD_sugar-bd_CS"/>
</dbReference>
<dbReference type="PATRIC" id="fig|246787.4.peg.5388"/>
<keyword evidence="1 2" id="KW-0808">Transferase</keyword>
<dbReference type="PANTHER" id="PTHR32385:SF15">
    <property type="entry name" value="INOSITOL PHOSPHOCERAMIDE MANNOSYLTRANSFERASE 1"/>
    <property type="match status" value="1"/>
</dbReference>
<sequence>MIPKIIHYCWFSDEPLPPNLRMCMSTWRKVLPDYECKLWTLDSFDVNALAWTREAYKVKAWAFLTDYVRLYALYEEGGIYLDTDVYVKKTFDVFLMDRFFTSIEYHPEMIESDELSDQRLDIEGINLFPGKRVPGLGLQAAILGAEKGHPYLEKAMAFYRNNHFIQNGKWFTDLIAPDVLALIAEDFGLKYNKDIEQELRDGMKVYSYYIFGGAYTQITKDTVAVHLSAGGWRQRTFWRTLLTRLNFYRKIFFASR</sequence>
<gene>
    <name evidence="2" type="ORF">BcellWH2_05219</name>
</gene>
<dbReference type="GO" id="GO:0051999">
    <property type="term" value="P:mannosyl-inositol phosphorylceramide biosynthetic process"/>
    <property type="evidence" value="ECO:0007669"/>
    <property type="project" value="TreeGrafter"/>
</dbReference>
<proteinExistence type="predicted"/>
<dbReference type="KEGG" id="bcel:BcellWH2_05219"/>
<dbReference type="AlphaFoldDB" id="A0A0P0GQ35"/>
<dbReference type="GO" id="GO:0000030">
    <property type="term" value="F:mannosyltransferase activity"/>
    <property type="evidence" value="ECO:0007669"/>
    <property type="project" value="TreeGrafter"/>
</dbReference>
<accession>A0A0P0GQ35</accession>
<dbReference type="RefSeq" id="WP_029428223.1">
    <property type="nucleotide sequence ID" value="NZ_CP012801.1"/>
</dbReference>
<dbReference type="Gene3D" id="3.90.550.20">
    <property type="match status" value="1"/>
</dbReference>
<dbReference type="Proteomes" id="UP000061809">
    <property type="component" value="Chromosome"/>
</dbReference>
<reference evidence="2 3" key="1">
    <citation type="journal article" date="2015" name="Science">
        <title>Genetic determinants of in vivo fitness and diet responsiveness in multiple human gut Bacteroides.</title>
        <authorList>
            <person name="Wu M."/>
            <person name="McNulty N.P."/>
            <person name="Rodionov D.A."/>
            <person name="Khoroshkin M.S."/>
            <person name="Griffin N.W."/>
            <person name="Cheng J."/>
            <person name="Latreille P."/>
            <person name="Kerstetter R.A."/>
            <person name="Terrapon N."/>
            <person name="Henrissat B."/>
            <person name="Osterman A.L."/>
            <person name="Gordon J.I."/>
        </authorList>
    </citation>
    <scope>NUCLEOTIDE SEQUENCE [LARGE SCALE GENOMIC DNA]</scope>
    <source>
        <strain evidence="2 3">WH2</strain>
    </source>
</reference>
<protein>
    <submittedName>
        <fullName evidence="2">Glycosyltransferase sugar-binding region containing DXD motif protein</fullName>
    </submittedName>
</protein>
<dbReference type="PANTHER" id="PTHR32385">
    <property type="entry name" value="MANNOSYL PHOSPHORYLINOSITOL CERAMIDE SYNTHASE"/>
    <property type="match status" value="1"/>
</dbReference>
<name>A0A0P0GQ35_9BACE</name>